<evidence type="ECO:0000313" key="2">
    <source>
        <dbReference type="EMBL" id="KDN13864.1"/>
    </source>
</evidence>
<accession>A0A066THN4</accession>
<comment type="caution">
    <text evidence="2">The sequence shown here is derived from an EMBL/GenBank/DDBJ whole genome shotgun (WGS) entry which is preliminary data.</text>
</comment>
<organism evidence="2 3">
    <name type="scientific">Snodgrassella communis</name>
    <dbReference type="NCBI Taxonomy" id="2946699"/>
    <lineage>
        <taxon>Bacteria</taxon>
        <taxon>Pseudomonadati</taxon>
        <taxon>Pseudomonadota</taxon>
        <taxon>Betaproteobacteria</taxon>
        <taxon>Neisseriales</taxon>
        <taxon>Neisseriaceae</taxon>
        <taxon>Snodgrassella</taxon>
    </lineage>
</organism>
<evidence type="ECO:0000259" key="1">
    <source>
        <dbReference type="Pfam" id="PF12706"/>
    </source>
</evidence>
<dbReference type="PANTHER" id="PTHR42663">
    <property type="entry name" value="HYDROLASE C777.06C-RELATED-RELATED"/>
    <property type="match status" value="1"/>
</dbReference>
<sequence length="263" mass="30085">MTQLTLTVLGCSSSSGTPLIGCDCPTCTSNDPKNRRTRCSAHIQIGEQHWQIDTGTDFYHQALQHRLPRIDGILYTHPHADHLNGIDDLRAFCYKQQAAIPIYGHHDTLANICSRFDYAFLEQNRHWNRPVLRAHELPLNQGQNSVLNINNVPVWQFGVPHGSWITSAFRIGNIAWFTDLNHIEESIFPHLQGLDYLFLDCLMDTPYPSHLSTEQAFAYAKRINAKQTYFIHMTHAQEYHTLKQRCPQNCAPAYDGLTVHSSY</sequence>
<feature type="domain" description="Metallo-beta-lactamase" evidence="1">
    <location>
        <begin position="52"/>
        <end position="233"/>
    </location>
</feature>
<dbReference type="GO" id="GO:0016787">
    <property type="term" value="F:hydrolase activity"/>
    <property type="evidence" value="ECO:0007669"/>
    <property type="project" value="UniProtKB-KW"/>
</dbReference>
<proteinExistence type="predicted"/>
<dbReference type="Pfam" id="PF12706">
    <property type="entry name" value="Lactamase_B_2"/>
    <property type="match status" value="1"/>
</dbReference>
<protein>
    <submittedName>
        <fullName evidence="2">Hydrolase, metal-dependent, beta-lactamase family</fullName>
    </submittedName>
</protein>
<dbReference type="OrthoDB" id="9803916at2"/>
<dbReference type="Gene3D" id="3.60.15.10">
    <property type="entry name" value="Ribonuclease Z/Hydroxyacylglutathione hydrolase-like"/>
    <property type="match status" value="1"/>
</dbReference>
<dbReference type="eggNOG" id="COG1235">
    <property type="taxonomic scope" value="Bacteria"/>
</dbReference>
<dbReference type="AlphaFoldDB" id="A0A066THN4"/>
<dbReference type="Proteomes" id="UP000027170">
    <property type="component" value="Unassembled WGS sequence"/>
</dbReference>
<dbReference type="SUPFAM" id="SSF56281">
    <property type="entry name" value="Metallo-hydrolase/oxidoreductase"/>
    <property type="match status" value="1"/>
</dbReference>
<gene>
    <name evidence="2" type="ORF">SALWKB29_2109</name>
</gene>
<reference evidence="2 3" key="1">
    <citation type="submission" date="2014-03" db="EMBL/GenBank/DDBJ databases">
        <title>The genomes of two eusocial bee gut symbionts.</title>
        <authorList>
            <person name="Kwong W.K."/>
            <person name="Engel P."/>
            <person name="Koch H."/>
            <person name="Moran N.A."/>
        </authorList>
    </citation>
    <scope>NUCLEOTIDE SEQUENCE [LARGE SCALE GENOMIC DNA]</scope>
    <source>
        <strain evidence="3">wkB29</strain>
    </source>
</reference>
<dbReference type="CDD" id="cd16279">
    <property type="entry name" value="metallo-hydrolase-like_MBL-fold"/>
    <property type="match status" value="1"/>
</dbReference>
<dbReference type="EMBL" id="JFZV01000017">
    <property type="protein sequence ID" value="KDN13864.1"/>
    <property type="molecule type" value="Genomic_DNA"/>
</dbReference>
<evidence type="ECO:0000313" key="3">
    <source>
        <dbReference type="Proteomes" id="UP000027170"/>
    </source>
</evidence>
<keyword evidence="2" id="KW-0378">Hydrolase</keyword>
<keyword evidence="3" id="KW-1185">Reference proteome</keyword>
<dbReference type="InterPro" id="IPR036866">
    <property type="entry name" value="RibonucZ/Hydroxyglut_hydro"/>
</dbReference>
<dbReference type="RefSeq" id="WP_037408399.1">
    <property type="nucleotide sequence ID" value="NZ_JFZV01000017.1"/>
</dbReference>
<dbReference type="PANTHER" id="PTHR42663:SF6">
    <property type="entry name" value="HYDROLASE C777.06C-RELATED"/>
    <property type="match status" value="1"/>
</dbReference>
<dbReference type="InterPro" id="IPR001279">
    <property type="entry name" value="Metallo-B-lactamas"/>
</dbReference>
<name>A0A066THN4_9NEIS</name>